<sequence>MKSERSAQKAVQRPKRDDSLLTLLLQFSSVLHAAIVESGLQTLEILEYRRQNVDIVITSLAGAVAPIVWPLPLKGDNADEVTKRSRDLDYRRTEATGCERESNDQSARGRESSRRDIDSSKSTVPAQMGAWTGGLASIARYQITSRYVVQREGEKCIMAALPNGDAYTTDILPYRVYPLEIPTLLEIAEVLQNGMQPLFQRVNVDIASCPNLSTAPYNLAGVGLGGYTSIVELFLLEPNVPWNQRTRDFQEIFTTSCRDAFVIGTSYATKPSMPYYGHLIMNATYRAPMDIRNESRLIFAERGNGQTRIEKLTDPNQMKYTNKGIFFVSEGRGGHVIRVRAKGRKTINTDIITVLYEKYENDNKFVGGVLKMTNGSVACNLMWDDYEEPLGSFDDIIRRQQCAEIHLESDMIAIGTIINDKPVLIPQEQRYGV</sequence>
<evidence type="ECO:0000259" key="8">
    <source>
        <dbReference type="SMART" id="SM01168"/>
    </source>
</evidence>
<reference evidence="9" key="1">
    <citation type="submission" date="2011-02" db="EMBL/GenBank/DDBJ databases">
        <title>The genome of the leaf-cutting ant Acromyrmex echinatior suggests key adaptations to social evolution and fungus farming.</title>
        <authorList>
            <person name="Nygaard S."/>
            <person name="Zhang G."/>
        </authorList>
    </citation>
    <scope>NUCLEOTIDE SEQUENCE</scope>
</reference>
<dbReference type="GO" id="GO:0008270">
    <property type="term" value="F:zinc ion binding"/>
    <property type="evidence" value="ECO:0007669"/>
    <property type="project" value="TreeGrafter"/>
</dbReference>
<comment type="subunit">
    <text evidence="2">Monomer.</text>
</comment>
<keyword evidence="5" id="KW-0862">Zinc</keyword>
<dbReference type="PANTHER" id="PTHR13204:SF1">
    <property type="entry name" value="ESTER HYDROLASE C11ORF54"/>
    <property type="match status" value="1"/>
</dbReference>
<dbReference type="GO" id="GO:0016788">
    <property type="term" value="F:hydrolase activity, acting on ester bonds"/>
    <property type="evidence" value="ECO:0007669"/>
    <property type="project" value="TreeGrafter"/>
</dbReference>
<keyword evidence="4 9" id="KW-0378">Hydrolase</keyword>
<dbReference type="SMART" id="SM01168">
    <property type="entry name" value="DUF1907"/>
    <property type="match status" value="1"/>
</dbReference>
<feature type="non-terminal residue" evidence="9">
    <location>
        <position position="433"/>
    </location>
</feature>
<proteinExistence type="predicted"/>
<protein>
    <submittedName>
        <fullName evidence="9">Ester hydrolase C11orf54-like protein</fullName>
    </submittedName>
</protein>
<dbReference type="EMBL" id="GL888911">
    <property type="protein sequence ID" value="EGI57397.1"/>
    <property type="molecule type" value="Genomic_DNA"/>
</dbReference>
<accession>F4X816</accession>
<dbReference type="AlphaFoldDB" id="F4X816"/>
<evidence type="ECO:0000256" key="2">
    <source>
        <dbReference type="ARBA" id="ARBA00011245"/>
    </source>
</evidence>
<feature type="compositionally biased region" description="Basic and acidic residues" evidence="7">
    <location>
        <begin position="92"/>
        <end position="119"/>
    </location>
</feature>
<dbReference type="PANTHER" id="PTHR13204">
    <property type="entry name" value="PTD012 PROTEIN"/>
    <property type="match status" value="1"/>
</dbReference>
<dbReference type="InterPro" id="IPR015021">
    <property type="entry name" value="C11orf54_DUF1907"/>
</dbReference>
<keyword evidence="3" id="KW-0479">Metal-binding</keyword>
<feature type="domain" description="DUF1907" evidence="8">
    <location>
        <begin position="190"/>
        <end position="423"/>
    </location>
</feature>
<dbReference type="InParanoid" id="F4X816"/>
<dbReference type="Proteomes" id="UP000007755">
    <property type="component" value="Unassembled WGS sequence"/>
</dbReference>
<dbReference type="Pfam" id="PF08925">
    <property type="entry name" value="DUF1907"/>
    <property type="match status" value="1"/>
</dbReference>
<organism evidence="10">
    <name type="scientific">Acromyrmex echinatior</name>
    <name type="common">Panamanian leafcutter ant</name>
    <name type="synonym">Acromyrmex octospinosus echinatior</name>
    <dbReference type="NCBI Taxonomy" id="103372"/>
    <lineage>
        <taxon>Eukaryota</taxon>
        <taxon>Metazoa</taxon>
        <taxon>Ecdysozoa</taxon>
        <taxon>Arthropoda</taxon>
        <taxon>Hexapoda</taxon>
        <taxon>Insecta</taxon>
        <taxon>Pterygota</taxon>
        <taxon>Neoptera</taxon>
        <taxon>Endopterygota</taxon>
        <taxon>Hymenoptera</taxon>
        <taxon>Apocrita</taxon>
        <taxon>Aculeata</taxon>
        <taxon>Formicoidea</taxon>
        <taxon>Formicidae</taxon>
        <taxon>Myrmicinae</taxon>
        <taxon>Acromyrmex</taxon>
    </lineage>
</organism>
<evidence type="ECO:0000256" key="4">
    <source>
        <dbReference type="ARBA" id="ARBA00022801"/>
    </source>
</evidence>
<name>F4X816_ACREC</name>
<evidence type="ECO:0000313" key="9">
    <source>
        <dbReference type="EMBL" id="EGI57397.1"/>
    </source>
</evidence>
<dbReference type="eggNOG" id="KOG4048">
    <property type="taxonomic scope" value="Eukaryota"/>
</dbReference>
<dbReference type="GO" id="GO:0005634">
    <property type="term" value="C:nucleus"/>
    <property type="evidence" value="ECO:0007669"/>
    <property type="project" value="UniProtKB-SubCell"/>
</dbReference>
<keyword evidence="10" id="KW-1185">Reference proteome</keyword>
<evidence type="ECO:0000313" key="10">
    <source>
        <dbReference type="Proteomes" id="UP000007755"/>
    </source>
</evidence>
<comment type="subcellular location">
    <subcellularLocation>
        <location evidence="1">Nucleus</location>
    </subcellularLocation>
</comment>
<evidence type="ECO:0000256" key="6">
    <source>
        <dbReference type="ARBA" id="ARBA00023242"/>
    </source>
</evidence>
<evidence type="ECO:0000256" key="5">
    <source>
        <dbReference type="ARBA" id="ARBA00022833"/>
    </source>
</evidence>
<dbReference type="OrthoDB" id="7552260at2759"/>
<gene>
    <name evidence="9" type="ORF">G5I_14552</name>
</gene>
<feature type="region of interest" description="Disordered" evidence="7">
    <location>
        <begin position="92"/>
        <end position="125"/>
    </location>
</feature>
<dbReference type="SUPFAM" id="SSF117856">
    <property type="entry name" value="AF0104/ALDC/Ptd012-like"/>
    <property type="match status" value="1"/>
</dbReference>
<keyword evidence="6" id="KW-0539">Nucleus</keyword>
<evidence type="ECO:0000256" key="1">
    <source>
        <dbReference type="ARBA" id="ARBA00004123"/>
    </source>
</evidence>
<evidence type="ECO:0000256" key="3">
    <source>
        <dbReference type="ARBA" id="ARBA00022723"/>
    </source>
</evidence>
<evidence type="ECO:0000256" key="7">
    <source>
        <dbReference type="SAM" id="MobiDB-lite"/>
    </source>
</evidence>